<protein>
    <recommendedName>
        <fullName evidence="3">Polymerase nucleotidyl transferase domain-containing protein</fullName>
    </recommendedName>
</protein>
<dbReference type="EMBL" id="MHOL01000013">
    <property type="protein sequence ID" value="OGZ62786.1"/>
    <property type="molecule type" value="Genomic_DNA"/>
</dbReference>
<dbReference type="AlphaFoldDB" id="A0A1G2HJX7"/>
<evidence type="ECO:0000313" key="2">
    <source>
        <dbReference type="Proteomes" id="UP000178991"/>
    </source>
</evidence>
<accession>A0A1G2HJX7</accession>
<evidence type="ECO:0000313" key="1">
    <source>
        <dbReference type="EMBL" id="OGZ62786.1"/>
    </source>
</evidence>
<proteinExistence type="predicted"/>
<name>A0A1G2HJX7_9BACT</name>
<organism evidence="1 2">
    <name type="scientific">Candidatus Staskawiczbacteria bacterium RIFCSPHIGHO2_01_FULL_34_27</name>
    <dbReference type="NCBI Taxonomy" id="1802199"/>
    <lineage>
        <taxon>Bacteria</taxon>
        <taxon>Candidatus Staskawicziibacteriota</taxon>
    </lineage>
</organism>
<evidence type="ECO:0008006" key="3">
    <source>
        <dbReference type="Google" id="ProtNLM"/>
    </source>
</evidence>
<comment type="caution">
    <text evidence="1">The sequence shown here is derived from an EMBL/GenBank/DDBJ whole genome shotgun (WGS) entry which is preliminary data.</text>
</comment>
<dbReference type="Proteomes" id="UP000178991">
    <property type="component" value="Unassembled WGS sequence"/>
</dbReference>
<sequence length="254" mass="29947">MSKIMQKRQLNIPENLKGKHLKAYLSIGNKLIKDERYSSAFLSGSILFGKYGLFSDLDIIALTKPKYNYSQTIYGYISDTFYELFIYSQKKIEESFKKGDYHDMNMLGFGYCMFGDEKDFKKIKQTAKKLFLKGPLKADYKKLKYAKYLLWDKCCDISDIIETDPNLALSMMHNTIWEGLTIFYNQKRVWFPKRKRVLESLIKVDPTLCKKFSLLLKANNLKPNKRFKLFKAAMNHIIKPHNISKSFTWKRKIT</sequence>
<reference evidence="1 2" key="1">
    <citation type="journal article" date="2016" name="Nat. Commun.">
        <title>Thousands of microbial genomes shed light on interconnected biogeochemical processes in an aquifer system.</title>
        <authorList>
            <person name="Anantharaman K."/>
            <person name="Brown C.T."/>
            <person name="Hug L.A."/>
            <person name="Sharon I."/>
            <person name="Castelle C.J."/>
            <person name="Probst A.J."/>
            <person name="Thomas B.C."/>
            <person name="Singh A."/>
            <person name="Wilkins M.J."/>
            <person name="Karaoz U."/>
            <person name="Brodie E.L."/>
            <person name="Williams K.H."/>
            <person name="Hubbard S.S."/>
            <person name="Banfield J.F."/>
        </authorList>
    </citation>
    <scope>NUCLEOTIDE SEQUENCE [LARGE SCALE GENOMIC DNA]</scope>
</reference>
<gene>
    <name evidence="1" type="ORF">A2639_00370</name>
</gene>